<evidence type="ECO:0000256" key="4">
    <source>
        <dbReference type="ARBA" id="ARBA00023004"/>
    </source>
</evidence>
<gene>
    <name evidence="8" type="primary">nirD</name>
    <name evidence="8" type="ORF">GCM10010151_35270</name>
</gene>
<evidence type="ECO:0000256" key="1">
    <source>
        <dbReference type="ARBA" id="ARBA00022714"/>
    </source>
</evidence>
<feature type="domain" description="Rieske" evidence="7">
    <location>
        <begin position="21"/>
        <end position="121"/>
    </location>
</feature>
<evidence type="ECO:0000313" key="9">
    <source>
        <dbReference type="Proteomes" id="UP001501822"/>
    </source>
</evidence>
<dbReference type="PROSITE" id="PS51300">
    <property type="entry name" value="NIRD"/>
    <property type="match status" value="1"/>
</dbReference>
<evidence type="ECO:0000259" key="7">
    <source>
        <dbReference type="PROSITE" id="PS51296"/>
    </source>
</evidence>
<accession>A0ABP3GFQ7</accession>
<dbReference type="Gene3D" id="2.102.10.10">
    <property type="entry name" value="Rieske [2Fe-2S] iron-sulphur domain"/>
    <property type="match status" value="1"/>
</dbReference>
<dbReference type="Pfam" id="PF13806">
    <property type="entry name" value="Rieske_2"/>
    <property type="match status" value="1"/>
</dbReference>
<evidence type="ECO:0000256" key="3">
    <source>
        <dbReference type="ARBA" id="ARBA00023002"/>
    </source>
</evidence>
<protein>
    <submittedName>
        <fullName evidence="8">Nitrite reductase small subunit NirD</fullName>
    </submittedName>
</protein>
<reference evidence="9" key="1">
    <citation type="journal article" date="2019" name="Int. J. Syst. Evol. Microbiol.">
        <title>The Global Catalogue of Microorganisms (GCM) 10K type strain sequencing project: providing services to taxonomists for standard genome sequencing and annotation.</title>
        <authorList>
            <consortium name="The Broad Institute Genomics Platform"/>
            <consortium name="The Broad Institute Genome Sequencing Center for Infectious Disease"/>
            <person name="Wu L."/>
            <person name="Ma J."/>
        </authorList>
    </citation>
    <scope>NUCLEOTIDE SEQUENCE [LARGE SCALE GENOMIC DNA]</scope>
    <source>
        <strain evidence="9">JCM 3146</strain>
    </source>
</reference>
<dbReference type="SUPFAM" id="SSF50022">
    <property type="entry name" value="ISP domain"/>
    <property type="match status" value="1"/>
</dbReference>
<evidence type="ECO:0000313" key="8">
    <source>
        <dbReference type="EMBL" id="GAA0342620.1"/>
    </source>
</evidence>
<dbReference type="CDD" id="cd03529">
    <property type="entry name" value="Rieske_NirD"/>
    <property type="match status" value="1"/>
</dbReference>
<keyword evidence="9" id="KW-1185">Reference proteome</keyword>
<dbReference type="Proteomes" id="UP001501822">
    <property type="component" value="Unassembled WGS sequence"/>
</dbReference>
<dbReference type="InterPro" id="IPR017881">
    <property type="entry name" value="NirD"/>
</dbReference>
<dbReference type="PANTHER" id="PTHR40562:SF1">
    <property type="entry name" value="NITRITE REDUCTASE (NADH) SMALL SUBUNIT"/>
    <property type="match status" value="1"/>
</dbReference>
<keyword evidence="2" id="KW-0479">Metal-binding</keyword>
<keyword evidence="5" id="KW-0411">Iron-sulfur</keyword>
<keyword evidence="1" id="KW-0001">2Fe-2S</keyword>
<dbReference type="PANTHER" id="PTHR40562">
    <property type="match status" value="1"/>
</dbReference>
<dbReference type="InterPro" id="IPR017941">
    <property type="entry name" value="Rieske_2Fe-2S"/>
</dbReference>
<proteinExistence type="predicted"/>
<comment type="caution">
    <text evidence="8">The sequence shown here is derived from an EMBL/GenBank/DDBJ whole genome shotgun (WGS) entry which is preliminary data.</text>
</comment>
<dbReference type="NCBIfam" id="TIGR02378">
    <property type="entry name" value="nirD_assim_sml"/>
    <property type="match status" value="1"/>
</dbReference>
<keyword evidence="3" id="KW-0560">Oxidoreductase</keyword>
<keyword evidence="4" id="KW-0408">Iron</keyword>
<keyword evidence="6" id="KW-0534">Nitrate assimilation</keyword>
<evidence type="ECO:0000256" key="6">
    <source>
        <dbReference type="ARBA" id="ARBA00023063"/>
    </source>
</evidence>
<dbReference type="InterPro" id="IPR012748">
    <property type="entry name" value="Rieske-like_NirD"/>
</dbReference>
<dbReference type="RefSeq" id="WP_252798747.1">
    <property type="nucleotide sequence ID" value="NZ_BAAABM010000029.1"/>
</dbReference>
<name>A0ABP3GFQ7_9ACTN</name>
<organism evidence="8 9">
    <name type="scientific">Actinoallomurus spadix</name>
    <dbReference type="NCBI Taxonomy" id="79912"/>
    <lineage>
        <taxon>Bacteria</taxon>
        <taxon>Bacillati</taxon>
        <taxon>Actinomycetota</taxon>
        <taxon>Actinomycetes</taxon>
        <taxon>Streptosporangiales</taxon>
        <taxon>Thermomonosporaceae</taxon>
        <taxon>Actinoallomurus</taxon>
    </lineage>
</organism>
<sequence length="124" mass="13104">MTETLASAPAGTGTLAAPRWTAVCDYDDLQPERGVCALVGDRQVAIFRTYEGALYALSGHDPFSGANVLAWGIVGTRAGLPTVASPMYKQVFDLTTGRCLDDPAVSVPTFRVRRAGGRVEVAES</sequence>
<dbReference type="InterPro" id="IPR036922">
    <property type="entry name" value="Rieske_2Fe-2S_sf"/>
</dbReference>
<evidence type="ECO:0000256" key="2">
    <source>
        <dbReference type="ARBA" id="ARBA00022723"/>
    </source>
</evidence>
<evidence type="ECO:0000256" key="5">
    <source>
        <dbReference type="ARBA" id="ARBA00023014"/>
    </source>
</evidence>
<dbReference type="EMBL" id="BAAABM010000029">
    <property type="protein sequence ID" value="GAA0342620.1"/>
    <property type="molecule type" value="Genomic_DNA"/>
</dbReference>
<dbReference type="PROSITE" id="PS51296">
    <property type="entry name" value="RIESKE"/>
    <property type="match status" value="1"/>
</dbReference>